<comment type="caution">
    <text evidence="2">The sequence shown here is derived from an EMBL/GenBank/DDBJ whole genome shotgun (WGS) entry which is preliminary data.</text>
</comment>
<dbReference type="EMBL" id="SPHZ02000012">
    <property type="protein sequence ID" value="KAF0887867.1"/>
    <property type="molecule type" value="Genomic_DNA"/>
</dbReference>
<dbReference type="Proteomes" id="UP000479710">
    <property type="component" value="Unassembled WGS sequence"/>
</dbReference>
<keyword evidence="3" id="KW-1185">Reference proteome</keyword>
<organism evidence="2 3">
    <name type="scientific">Oryza meyeriana var. granulata</name>
    <dbReference type="NCBI Taxonomy" id="110450"/>
    <lineage>
        <taxon>Eukaryota</taxon>
        <taxon>Viridiplantae</taxon>
        <taxon>Streptophyta</taxon>
        <taxon>Embryophyta</taxon>
        <taxon>Tracheophyta</taxon>
        <taxon>Spermatophyta</taxon>
        <taxon>Magnoliopsida</taxon>
        <taxon>Liliopsida</taxon>
        <taxon>Poales</taxon>
        <taxon>Poaceae</taxon>
        <taxon>BOP clade</taxon>
        <taxon>Oryzoideae</taxon>
        <taxon>Oryzeae</taxon>
        <taxon>Oryzinae</taxon>
        <taxon>Oryza</taxon>
        <taxon>Oryza meyeriana</taxon>
    </lineage>
</organism>
<sequence length="107" mass="11608">MADSLCASNNEMDDVHRWLSPEILRDRCLALVEDLAARLASVLVGSAAERTQHRHAFHVPPPAEECPFINNAGKMLDLMPIALPEFTPAMRPPPPPAKQLSGAVATC</sequence>
<dbReference type="AlphaFoldDB" id="A0A6G1BJI3"/>
<name>A0A6G1BJI3_9ORYZ</name>
<dbReference type="OrthoDB" id="685265at2759"/>
<gene>
    <name evidence="2" type="ORF">E2562_004071</name>
</gene>
<accession>A0A6G1BJI3</accession>
<evidence type="ECO:0000313" key="2">
    <source>
        <dbReference type="EMBL" id="KAF0887867.1"/>
    </source>
</evidence>
<evidence type="ECO:0000313" key="3">
    <source>
        <dbReference type="Proteomes" id="UP000479710"/>
    </source>
</evidence>
<reference evidence="2 3" key="1">
    <citation type="submission" date="2019-11" db="EMBL/GenBank/DDBJ databases">
        <title>Whole genome sequence of Oryza granulata.</title>
        <authorList>
            <person name="Li W."/>
        </authorList>
    </citation>
    <scope>NUCLEOTIDE SEQUENCE [LARGE SCALE GENOMIC DNA]</scope>
    <source>
        <strain evidence="3">cv. Menghai</strain>
        <tissue evidence="2">Leaf</tissue>
    </source>
</reference>
<proteinExistence type="predicted"/>
<protein>
    <submittedName>
        <fullName evidence="2">Uncharacterized protein</fullName>
    </submittedName>
</protein>
<evidence type="ECO:0000256" key="1">
    <source>
        <dbReference type="SAM" id="MobiDB-lite"/>
    </source>
</evidence>
<feature type="region of interest" description="Disordered" evidence="1">
    <location>
        <begin position="87"/>
        <end position="107"/>
    </location>
</feature>